<dbReference type="Gene3D" id="1.20.1270.30">
    <property type="match status" value="1"/>
</dbReference>
<evidence type="ECO:0000256" key="4">
    <source>
        <dbReference type="ARBA" id="ARBA00022723"/>
    </source>
</evidence>
<feature type="binding site" evidence="10">
    <location>
        <position position="43"/>
    </location>
    <ligand>
        <name>[4Fe-4S] cluster</name>
        <dbReference type="ChEBI" id="CHEBI:49883"/>
        <label>1</label>
        <note>ligand shared between dimeric partners</note>
    </ligand>
</feature>
<keyword evidence="2 9" id="KW-0004">4Fe-4S</keyword>
<evidence type="ECO:0000313" key="11">
    <source>
        <dbReference type="EMBL" id="OQD46879.1"/>
    </source>
</evidence>
<feature type="binding site" evidence="10">
    <location>
        <position position="52"/>
    </location>
    <ligand>
        <name>[4Fe-4S] cluster</name>
        <dbReference type="ChEBI" id="CHEBI:49883"/>
        <label>2</label>
    </ligand>
</feature>
<proteinExistence type="predicted"/>
<evidence type="ECO:0000256" key="3">
    <source>
        <dbReference type="ARBA" id="ARBA00022596"/>
    </source>
</evidence>
<feature type="binding site" evidence="10">
    <location>
        <position position="35"/>
    </location>
    <ligand>
        <name>[4Fe-4S] cluster</name>
        <dbReference type="ChEBI" id="CHEBI:49883"/>
        <label>1</label>
        <note>ligand shared between dimeric partners</note>
    </ligand>
</feature>
<feature type="binding site" evidence="10">
    <location>
        <position position="47"/>
    </location>
    <ligand>
        <name>[4Fe-4S] cluster</name>
        <dbReference type="ChEBI" id="CHEBI:49883"/>
        <label>2</label>
    </ligand>
</feature>
<dbReference type="Proteomes" id="UP000242219">
    <property type="component" value="Unassembled WGS sequence"/>
</dbReference>
<keyword evidence="12" id="KW-1185">Reference proteome</keyword>
<comment type="catalytic activity">
    <reaction evidence="8 9">
        <text>CO + 2 oxidized [2Fe-2S]-[ferredoxin] + H2O = 2 reduced [2Fe-2S]-[ferredoxin] + CO2 + 2 H(+)</text>
        <dbReference type="Rhea" id="RHEA:21040"/>
        <dbReference type="Rhea" id="RHEA-COMP:10000"/>
        <dbReference type="Rhea" id="RHEA-COMP:10001"/>
        <dbReference type="ChEBI" id="CHEBI:15377"/>
        <dbReference type="ChEBI" id="CHEBI:15378"/>
        <dbReference type="ChEBI" id="CHEBI:16526"/>
        <dbReference type="ChEBI" id="CHEBI:17245"/>
        <dbReference type="ChEBI" id="CHEBI:33737"/>
        <dbReference type="ChEBI" id="CHEBI:33738"/>
        <dbReference type="EC" id="1.2.7.4"/>
    </reaction>
</comment>
<evidence type="ECO:0000256" key="8">
    <source>
        <dbReference type="ARBA" id="ARBA00048733"/>
    </source>
</evidence>
<keyword evidence="5 9" id="KW-0560">Oxidoreductase</keyword>
<evidence type="ECO:0000256" key="2">
    <source>
        <dbReference type="ARBA" id="ARBA00022485"/>
    </source>
</evidence>
<evidence type="ECO:0000256" key="10">
    <source>
        <dbReference type="PIRSR" id="PIRSR005023-1"/>
    </source>
</evidence>
<dbReference type="PANTHER" id="PTHR30109:SF4">
    <property type="entry name" value="CARBON MONOXIDE DEHYDROGENASE"/>
    <property type="match status" value="1"/>
</dbReference>
<gene>
    <name evidence="11" type="ORF">BIY37_00945</name>
</gene>
<accession>A0A1V6M380</accession>
<dbReference type="InterPro" id="IPR010047">
    <property type="entry name" value="CODH"/>
</dbReference>
<dbReference type="InterPro" id="IPR011254">
    <property type="entry name" value="Prismane-like_sf"/>
</dbReference>
<evidence type="ECO:0000313" key="12">
    <source>
        <dbReference type="Proteomes" id="UP000242219"/>
    </source>
</evidence>
<evidence type="ECO:0000256" key="5">
    <source>
        <dbReference type="ARBA" id="ARBA00023002"/>
    </source>
</evidence>
<dbReference type="NCBIfam" id="TIGR01702">
    <property type="entry name" value="CO_DH_cata"/>
    <property type="match status" value="1"/>
</dbReference>
<feature type="binding site" evidence="10">
    <location>
        <position position="331"/>
    </location>
    <ligand>
        <name>[Ni-4Fe-4S] cluster</name>
        <dbReference type="ChEBI" id="CHEBI:47739"/>
    </ligand>
</feature>
<organism evidence="11 12">
    <name type="scientific">Candidatus Brocadia sapporoensis</name>
    <dbReference type="NCBI Taxonomy" id="392547"/>
    <lineage>
        <taxon>Bacteria</taxon>
        <taxon>Pseudomonadati</taxon>
        <taxon>Planctomycetota</taxon>
        <taxon>Candidatus Brocadiia</taxon>
        <taxon>Candidatus Brocadiales</taxon>
        <taxon>Candidatus Brocadiaceae</taxon>
        <taxon>Candidatus Brocadia</taxon>
    </lineage>
</organism>
<dbReference type="GO" id="GO:0043885">
    <property type="term" value="F:anaerobic carbon-monoxide dehydrogenase activity"/>
    <property type="evidence" value="ECO:0007669"/>
    <property type="project" value="UniProtKB-UniRule"/>
</dbReference>
<feature type="binding site" evidence="10">
    <location>
        <position position="293"/>
    </location>
    <ligand>
        <name>[Ni-4Fe-4S] cluster</name>
        <dbReference type="ChEBI" id="CHEBI:47739"/>
    </ligand>
</feature>
<keyword evidence="3 10" id="KW-0533">Nickel</keyword>
<feature type="binding site" evidence="10">
    <location>
        <position position="516"/>
    </location>
    <ligand>
        <name>[Ni-4Fe-4S] cluster</name>
        <dbReference type="ChEBI" id="CHEBI:47739"/>
    </ligand>
</feature>
<reference evidence="11 12" key="1">
    <citation type="journal article" date="2016" name="Genome Announc.">
        <title>Draft Genome Sequence of the Anaerobic Ammonium-Oxidizing Bacterium 'Candidatus Brocadia sp. 40'.</title>
        <authorList>
            <person name="Ali M."/>
            <person name="Haroon M.F."/>
            <person name="Narita Y."/>
            <person name="Zhang L."/>
            <person name="Rangel Shaw D."/>
            <person name="Okabe S."/>
            <person name="Saikaly P.E."/>
        </authorList>
    </citation>
    <scope>NUCLEOTIDE SEQUENCE [LARGE SCALE GENOMIC DNA]</scope>
    <source>
        <strain evidence="11 12">40</strain>
    </source>
</reference>
<dbReference type="GO" id="GO:0050418">
    <property type="term" value="F:hydroxylamine reductase activity"/>
    <property type="evidence" value="ECO:0007669"/>
    <property type="project" value="TreeGrafter"/>
</dbReference>
<dbReference type="RefSeq" id="WP_070065972.1">
    <property type="nucleotide sequence ID" value="NZ_MJUW02000018.1"/>
</dbReference>
<dbReference type="InterPro" id="IPR016101">
    <property type="entry name" value="CO_DH_a-bundle"/>
</dbReference>
<dbReference type="Pfam" id="PF03063">
    <property type="entry name" value="Prismane"/>
    <property type="match status" value="1"/>
</dbReference>
<evidence type="ECO:0000256" key="6">
    <source>
        <dbReference type="ARBA" id="ARBA00023004"/>
    </source>
</evidence>
<dbReference type="EC" id="1.2.7.4" evidence="9"/>
<feature type="binding site" evidence="10">
    <location>
        <position position="257"/>
    </location>
    <ligand>
        <name>[Ni-4Fe-4S] cluster</name>
        <dbReference type="ChEBI" id="CHEBI:47739"/>
    </ligand>
</feature>
<dbReference type="PIRSF" id="PIRSF005023">
    <property type="entry name" value="CODH"/>
    <property type="match status" value="1"/>
</dbReference>
<feature type="binding site" evidence="10">
    <location>
        <position position="475"/>
    </location>
    <ligand>
        <name>[Ni-4Fe-4S] cluster</name>
        <dbReference type="ChEBI" id="CHEBI:47739"/>
    </ligand>
</feature>
<name>A0A1V6M380_9BACT</name>
<dbReference type="GO" id="GO:0051539">
    <property type="term" value="F:4 iron, 4 sulfur cluster binding"/>
    <property type="evidence" value="ECO:0007669"/>
    <property type="project" value="UniProtKB-UniRule"/>
</dbReference>
<keyword evidence="7 9" id="KW-0411">Iron-sulfur</keyword>
<comment type="cofactor">
    <cofactor evidence="1">
        <name>[4Fe-4S] cluster</name>
        <dbReference type="ChEBI" id="CHEBI:49883"/>
    </cofactor>
</comment>
<feature type="binding site" evidence="10">
    <location>
        <position position="444"/>
    </location>
    <ligand>
        <name>[Ni-4Fe-4S] cluster</name>
        <dbReference type="ChEBI" id="CHEBI:47739"/>
    </ligand>
</feature>
<protein>
    <recommendedName>
        <fullName evidence="9">Carbon monoxide dehydrogenase</fullName>
        <ecNumber evidence="9">1.2.7.4</ecNumber>
    </recommendedName>
</protein>
<dbReference type="AlphaFoldDB" id="A0A1V6M380"/>
<evidence type="ECO:0000256" key="7">
    <source>
        <dbReference type="ARBA" id="ARBA00023014"/>
    </source>
</evidence>
<dbReference type="InterPro" id="IPR004137">
    <property type="entry name" value="HCP/CODH"/>
</dbReference>
<dbReference type="EMBL" id="MJUW02000018">
    <property type="protein sequence ID" value="OQD46879.1"/>
    <property type="molecule type" value="Genomic_DNA"/>
</dbReference>
<sequence length="655" mass="71183">MEEKQKNIDQVMHDRMKEMKVETMYDRYQAQLPQCGYGSLALCCRHCNYGPCNIDPFGKGPKKGICGADANTFAARHFLRMSGAGTACHSDHGRAVAHLLVATARGEAPGYRIKDVDKLMMVAECFGIKTKDRKINEIAEEVGEMALMEFGKPYGTLLFLKRAPEARQKIWEKIGIASRAIDREVCESFHRTGIGGDQDYRNLTKQAMRVALADGWGGSMIATELQDILFGTPKPVQGRSSMGVLKKDFVNLIVHGHEPQLAEAVVLASSDPEVTKAVLATGAKGVVVAGLCCTANELLVRHGIPMAGHMTMQEPAISTGVVELMVVDIQCVMQAIVETAKHFHTKIVTTLSKAKIFGAEHVEFSDEHAIEAAKKILFMAIENYKNRDNKKVFIPGGAEPNIVAGFSHETIKYMLGGRFRASYRPLNDNIINGRIRGVVGIAGCTSPKIGLGETSYVNLAKELIANDILVVATGCAAGQCADGGLMIPEMKDVCGAGLKEVCEAVGIPPVLHSGACVDNSRILIAVSEMAKEGGLGNDISDLPVAGVCLEWMSEKAIAIGQYFVASGVYTVFGTNSPVAGAPDMQRLLTSEMEELVGATWDFEKDFKKIARMVMDHIEKKRDALGINVKKERKLYDMAERRALERECKPTPGGHH</sequence>
<evidence type="ECO:0000256" key="1">
    <source>
        <dbReference type="ARBA" id="ARBA00001966"/>
    </source>
</evidence>
<feature type="binding site" evidence="10">
    <location>
        <position position="66"/>
    </location>
    <ligand>
        <name>[4Fe-4S] cluster</name>
        <dbReference type="ChEBI" id="CHEBI:49883"/>
        <label>2</label>
    </ligand>
</feature>
<dbReference type="GO" id="GO:0016151">
    <property type="term" value="F:nickel cation binding"/>
    <property type="evidence" value="ECO:0007669"/>
    <property type="project" value="InterPro"/>
</dbReference>
<dbReference type="GO" id="GO:0004601">
    <property type="term" value="F:peroxidase activity"/>
    <property type="evidence" value="ECO:0007669"/>
    <property type="project" value="TreeGrafter"/>
</dbReference>
<dbReference type="PANTHER" id="PTHR30109">
    <property type="entry name" value="HYDROXYLAMINE REDUCTASE"/>
    <property type="match status" value="1"/>
</dbReference>
<dbReference type="GO" id="GO:0042542">
    <property type="term" value="P:response to hydrogen peroxide"/>
    <property type="evidence" value="ECO:0007669"/>
    <property type="project" value="TreeGrafter"/>
</dbReference>
<dbReference type="GO" id="GO:0006091">
    <property type="term" value="P:generation of precursor metabolites and energy"/>
    <property type="evidence" value="ECO:0007669"/>
    <property type="project" value="InterPro"/>
</dbReference>
<dbReference type="InterPro" id="IPR016099">
    <property type="entry name" value="Prismane-like_a/b-sand"/>
</dbReference>
<keyword evidence="4 9" id="KW-0479">Metal-binding</keyword>
<comment type="caution">
    <text evidence="11">The sequence shown here is derived from an EMBL/GenBank/DDBJ whole genome shotgun (WGS) entry which is preliminary data.</text>
</comment>
<dbReference type="Gene3D" id="3.40.50.2030">
    <property type="match status" value="2"/>
</dbReference>
<dbReference type="SUPFAM" id="SSF56821">
    <property type="entry name" value="Prismane protein-like"/>
    <property type="match status" value="1"/>
</dbReference>
<evidence type="ECO:0000256" key="9">
    <source>
        <dbReference type="PIRNR" id="PIRNR005023"/>
    </source>
</evidence>
<keyword evidence="6 9" id="KW-0408">Iron</keyword>
<feature type="binding site" evidence="10">
    <location>
        <position position="44"/>
    </location>
    <ligand>
        <name>[4Fe-4S] cluster</name>
        <dbReference type="ChEBI" id="CHEBI:49883"/>
        <label>2</label>
    </ligand>
</feature>